<dbReference type="Proteomes" id="UP000239203">
    <property type="component" value="Unassembled WGS sequence"/>
</dbReference>
<accession>A0A2S6GJN2</accession>
<evidence type="ECO:0000313" key="2">
    <source>
        <dbReference type="Proteomes" id="UP000239203"/>
    </source>
</evidence>
<dbReference type="AlphaFoldDB" id="A0A2S6GJN2"/>
<gene>
    <name evidence="1" type="ORF">CLV40_11413</name>
</gene>
<comment type="caution">
    <text evidence="1">The sequence shown here is derived from an EMBL/GenBank/DDBJ whole genome shotgun (WGS) entry which is preliminary data.</text>
</comment>
<sequence>MGGFERFGETELDGHDWSSALGRTGWLDGVERFDIDLGEWVGEGNAPAAAADEAVVDEQVGYVDWVGAIAMVGRQEWRSDTW</sequence>
<keyword evidence="2" id="KW-1185">Reference proteome</keyword>
<dbReference type="RefSeq" id="WP_146108199.1">
    <property type="nucleotide sequence ID" value="NZ_CP154825.1"/>
</dbReference>
<protein>
    <submittedName>
        <fullName evidence="1">Uncharacterized protein</fullName>
    </submittedName>
</protein>
<dbReference type="EMBL" id="PTIX01000014">
    <property type="protein sequence ID" value="PPK65361.1"/>
    <property type="molecule type" value="Genomic_DNA"/>
</dbReference>
<reference evidence="1 2" key="1">
    <citation type="submission" date="2018-02" db="EMBL/GenBank/DDBJ databases">
        <title>Genomic Encyclopedia of Archaeal and Bacterial Type Strains, Phase II (KMG-II): from individual species to whole genera.</title>
        <authorList>
            <person name="Goeker M."/>
        </authorList>
    </citation>
    <scope>NUCLEOTIDE SEQUENCE [LARGE SCALE GENOMIC DNA]</scope>
    <source>
        <strain evidence="1 2">YU 961-1</strain>
    </source>
</reference>
<name>A0A2S6GJN2_9PSEU</name>
<evidence type="ECO:0000313" key="1">
    <source>
        <dbReference type="EMBL" id="PPK65361.1"/>
    </source>
</evidence>
<organism evidence="1 2">
    <name type="scientific">Actinokineospora auranticolor</name>
    <dbReference type="NCBI Taxonomy" id="155976"/>
    <lineage>
        <taxon>Bacteria</taxon>
        <taxon>Bacillati</taxon>
        <taxon>Actinomycetota</taxon>
        <taxon>Actinomycetes</taxon>
        <taxon>Pseudonocardiales</taxon>
        <taxon>Pseudonocardiaceae</taxon>
        <taxon>Actinokineospora</taxon>
    </lineage>
</organism>
<proteinExistence type="predicted"/>